<evidence type="ECO:0000256" key="1">
    <source>
        <dbReference type="SAM" id="MobiDB-lite"/>
    </source>
</evidence>
<dbReference type="AlphaFoldDB" id="A0A5A8CSD6"/>
<feature type="region of interest" description="Disordered" evidence="1">
    <location>
        <begin position="31"/>
        <end position="54"/>
    </location>
</feature>
<organism evidence="2 3">
    <name type="scientific">Cafeteria roenbergensis</name>
    <name type="common">Marine flagellate</name>
    <dbReference type="NCBI Taxonomy" id="33653"/>
    <lineage>
        <taxon>Eukaryota</taxon>
        <taxon>Sar</taxon>
        <taxon>Stramenopiles</taxon>
        <taxon>Bigyra</taxon>
        <taxon>Opalozoa</taxon>
        <taxon>Bicosoecida</taxon>
        <taxon>Cafeteriaceae</taxon>
        <taxon>Cafeteria</taxon>
    </lineage>
</organism>
<protein>
    <submittedName>
        <fullName evidence="2">Uncharacterized protein</fullName>
    </submittedName>
</protein>
<name>A0A5A8CSD6_CAFRO</name>
<sequence>MGGRWAPDGVEMERHRMAAAAVLPVSAAVSSLGRQADSTRRSAPAATIGAGLSREQASDLALKEASSVPSAAAYGRPGLSGLSTVATAPRTVMPRVAGRIDDPLTRGRPVPGLGPGGLRAASMGPGPGAYGDPMGMGSGRITGPSLGPRGRNMTELPAMSAAASRAFALGVAGAGKERAMEERLRNAQFVAAHDRRQPTTPRRGAADAERKA</sequence>
<dbReference type="EMBL" id="VLTN01000005">
    <property type="protein sequence ID" value="KAA0156035.1"/>
    <property type="molecule type" value="Genomic_DNA"/>
</dbReference>
<comment type="caution">
    <text evidence="2">The sequence shown here is derived from an EMBL/GenBank/DDBJ whole genome shotgun (WGS) entry which is preliminary data.</text>
</comment>
<evidence type="ECO:0000313" key="2">
    <source>
        <dbReference type="EMBL" id="KAA0156035.1"/>
    </source>
</evidence>
<reference evidence="2 3" key="1">
    <citation type="submission" date="2019-07" db="EMBL/GenBank/DDBJ databases">
        <title>Genomes of Cafeteria roenbergensis.</title>
        <authorList>
            <person name="Fischer M.G."/>
            <person name="Hackl T."/>
            <person name="Roman M."/>
        </authorList>
    </citation>
    <scope>NUCLEOTIDE SEQUENCE [LARGE SCALE GENOMIC DNA]</scope>
    <source>
        <strain evidence="2 3">BVI</strain>
    </source>
</reference>
<proteinExistence type="predicted"/>
<gene>
    <name evidence="2" type="ORF">FNF29_01453</name>
</gene>
<evidence type="ECO:0000313" key="3">
    <source>
        <dbReference type="Proteomes" id="UP000323011"/>
    </source>
</evidence>
<keyword evidence="3" id="KW-1185">Reference proteome</keyword>
<dbReference type="Proteomes" id="UP000323011">
    <property type="component" value="Unassembled WGS sequence"/>
</dbReference>
<feature type="region of interest" description="Disordered" evidence="1">
    <location>
        <begin position="187"/>
        <end position="212"/>
    </location>
</feature>
<accession>A0A5A8CSD6</accession>